<evidence type="ECO:0000313" key="4">
    <source>
        <dbReference type="Proteomes" id="UP001326110"/>
    </source>
</evidence>
<organism evidence="3 4">
    <name type="scientific">Duganella zoogloeoides</name>
    <dbReference type="NCBI Taxonomy" id="75659"/>
    <lineage>
        <taxon>Bacteria</taxon>
        <taxon>Pseudomonadati</taxon>
        <taxon>Pseudomonadota</taxon>
        <taxon>Betaproteobacteria</taxon>
        <taxon>Burkholderiales</taxon>
        <taxon>Oxalobacteraceae</taxon>
        <taxon>Telluria group</taxon>
        <taxon>Duganella</taxon>
    </lineage>
</organism>
<protein>
    <submittedName>
        <fullName evidence="3">FecR domain-containing protein</fullName>
    </submittedName>
</protein>
<gene>
    <name evidence="3" type="ORF">SR858_23620</name>
</gene>
<accession>A0ABZ0XW86</accession>
<evidence type="ECO:0000259" key="1">
    <source>
        <dbReference type="Pfam" id="PF04773"/>
    </source>
</evidence>
<feature type="domain" description="FecR protein" evidence="1">
    <location>
        <begin position="118"/>
        <end position="212"/>
    </location>
</feature>
<sequence>MAAAAVPQDIARRAVEWMVELQSPPVPDELLREWQQWLASHPDHQRAWQRIEAVNDRLRGLGAGQQHPAPALTAALLAPRGSRGRRQAVKALSLAIFTGTLAWTAEEHLPWRAWSADERTGPGQRRRVALADGSRVALNTASAVDIAIDGAARRLRLHAGELLIATAADTARRPLFVHTAQGVLAALAASSARFAVRLYPHATQVSVFDGEVALRPASLAASPVLQAGQQALFGSAAVMPTLAADEDSVAWTDGFLIAKAMRLDAFVAELERYSDVALGCAAEVAGLRVSGSFRLDDIGRVLETLAATLALDIETTTRFSGHWRSGIRLAPRP</sequence>
<dbReference type="Pfam" id="PF16220">
    <property type="entry name" value="DUF4880"/>
    <property type="match status" value="1"/>
</dbReference>
<evidence type="ECO:0000259" key="2">
    <source>
        <dbReference type="Pfam" id="PF16220"/>
    </source>
</evidence>
<dbReference type="InterPro" id="IPR032623">
    <property type="entry name" value="FecR_N"/>
</dbReference>
<dbReference type="PANTHER" id="PTHR30273">
    <property type="entry name" value="PERIPLASMIC SIGNAL SENSOR AND SIGMA FACTOR ACTIVATOR FECR-RELATED"/>
    <property type="match status" value="1"/>
</dbReference>
<dbReference type="Gene3D" id="2.60.120.1440">
    <property type="match status" value="1"/>
</dbReference>
<reference evidence="3 4" key="1">
    <citation type="submission" date="2023-11" db="EMBL/GenBank/DDBJ databases">
        <title>MicrobeMod: A computational toolkit for identifying prokaryotic methylation and restriction-modification with nanopore sequencing.</title>
        <authorList>
            <person name="Crits-Christoph A."/>
            <person name="Kang S.C."/>
            <person name="Lee H."/>
            <person name="Ostrov N."/>
        </authorList>
    </citation>
    <scope>NUCLEOTIDE SEQUENCE [LARGE SCALE GENOMIC DNA]</scope>
    <source>
        <strain evidence="3 4">ATCC 25935</strain>
    </source>
</reference>
<dbReference type="InterPro" id="IPR006860">
    <property type="entry name" value="FecR"/>
</dbReference>
<dbReference type="Gene3D" id="3.55.50.30">
    <property type="match status" value="1"/>
</dbReference>
<dbReference type="Pfam" id="PF04773">
    <property type="entry name" value="FecR"/>
    <property type="match status" value="1"/>
</dbReference>
<dbReference type="EMBL" id="CP140152">
    <property type="protein sequence ID" value="WQH04006.1"/>
    <property type="molecule type" value="Genomic_DNA"/>
</dbReference>
<proteinExistence type="predicted"/>
<dbReference type="PANTHER" id="PTHR30273:SF2">
    <property type="entry name" value="PROTEIN FECR"/>
    <property type="match status" value="1"/>
</dbReference>
<name>A0ABZ0XW86_9BURK</name>
<dbReference type="GeneID" id="43166677"/>
<dbReference type="PIRSF" id="PIRSF018266">
    <property type="entry name" value="FecR"/>
    <property type="match status" value="1"/>
</dbReference>
<keyword evidence="4" id="KW-1185">Reference proteome</keyword>
<feature type="domain" description="FecR N-terminal" evidence="2">
    <location>
        <begin position="13"/>
        <end position="54"/>
    </location>
</feature>
<dbReference type="InterPro" id="IPR012373">
    <property type="entry name" value="Ferrdict_sens_TM"/>
</dbReference>
<dbReference type="RefSeq" id="WP_019923354.1">
    <property type="nucleotide sequence ID" value="NZ_CP140152.1"/>
</dbReference>
<dbReference type="Proteomes" id="UP001326110">
    <property type="component" value="Chromosome"/>
</dbReference>
<evidence type="ECO:0000313" key="3">
    <source>
        <dbReference type="EMBL" id="WQH04006.1"/>
    </source>
</evidence>